<dbReference type="AlphaFoldDB" id="A0A1V9XGW9"/>
<evidence type="ECO:0000313" key="2">
    <source>
        <dbReference type="Proteomes" id="UP000192247"/>
    </source>
</evidence>
<dbReference type="InParanoid" id="A0A1V9XGW9"/>
<keyword evidence="2" id="KW-1185">Reference proteome</keyword>
<accession>A0A1V9XGW9</accession>
<organism evidence="1 2">
    <name type="scientific">Tropilaelaps mercedesae</name>
    <dbReference type="NCBI Taxonomy" id="418985"/>
    <lineage>
        <taxon>Eukaryota</taxon>
        <taxon>Metazoa</taxon>
        <taxon>Ecdysozoa</taxon>
        <taxon>Arthropoda</taxon>
        <taxon>Chelicerata</taxon>
        <taxon>Arachnida</taxon>
        <taxon>Acari</taxon>
        <taxon>Parasitiformes</taxon>
        <taxon>Mesostigmata</taxon>
        <taxon>Gamasina</taxon>
        <taxon>Dermanyssoidea</taxon>
        <taxon>Laelapidae</taxon>
        <taxon>Tropilaelaps</taxon>
    </lineage>
</organism>
<protein>
    <submittedName>
        <fullName evidence="1">Uncharacterized protein</fullName>
    </submittedName>
</protein>
<dbReference type="EMBL" id="MNPL01011069">
    <property type="protein sequence ID" value="OQR72785.1"/>
    <property type="molecule type" value="Genomic_DNA"/>
</dbReference>
<proteinExistence type="predicted"/>
<evidence type="ECO:0000313" key="1">
    <source>
        <dbReference type="EMBL" id="OQR72785.1"/>
    </source>
</evidence>
<name>A0A1V9XGW9_9ACAR</name>
<dbReference type="OrthoDB" id="6425414at2759"/>
<gene>
    <name evidence="1" type="ORF">BIW11_03712</name>
</gene>
<dbReference type="Proteomes" id="UP000192247">
    <property type="component" value="Unassembled WGS sequence"/>
</dbReference>
<comment type="caution">
    <text evidence="1">The sequence shown here is derived from an EMBL/GenBank/DDBJ whole genome shotgun (WGS) entry which is preliminary data.</text>
</comment>
<reference evidence="1 2" key="1">
    <citation type="journal article" date="2017" name="Gigascience">
        <title>Draft genome of the honey bee ectoparasitic mite, Tropilaelaps mercedesae, is shaped by the parasitic life history.</title>
        <authorList>
            <person name="Dong X."/>
            <person name="Armstrong S.D."/>
            <person name="Xia D."/>
            <person name="Makepeace B.L."/>
            <person name="Darby A.C."/>
            <person name="Kadowaki T."/>
        </authorList>
    </citation>
    <scope>NUCLEOTIDE SEQUENCE [LARGE SCALE GENOMIC DNA]</scope>
    <source>
        <strain evidence="1">Wuxi-XJTLU</strain>
    </source>
</reference>
<sequence length="65" mass="7240">MQGNYTCRVETDKSVSENDFYLIVIVDSCKEQSWTTYSDRIDLSCTLCARGPAQNGCATGNRPAR</sequence>